<dbReference type="InterPro" id="IPR025907">
    <property type="entry name" value="Phostensin/Taperin_PP1-bd_dom"/>
</dbReference>
<dbReference type="AlphaFoldDB" id="A0A3Q2QTS8"/>
<sequence>NVRAFSGAVGPGPMVQRKKGNTFTVVPKRSAEPQKSPAEPQQEAPSEAPEGPLGNRLKKRYPAVEEIEVIGGYLSLAKSCLSKSGSEGKKLKISFNESSLHSTYEYPSESSVWDSGEEDEEEKQEGTPAEEQPSMVGLGGLLAVLKLLDVSQRCLRTSLLR</sequence>
<dbReference type="Pfam" id="PF13914">
    <property type="entry name" value="Phostensin"/>
    <property type="match status" value="1"/>
</dbReference>
<dbReference type="Ensembl" id="ENSFHET00000023167.1">
    <property type="protein sequence ID" value="ENSFHEP00000031079.1"/>
    <property type="gene ID" value="ENSFHEG00000016758.1"/>
</dbReference>
<accession>A0A3Q2QTS8</accession>
<evidence type="ECO:0000313" key="4">
    <source>
        <dbReference type="Proteomes" id="UP000265000"/>
    </source>
</evidence>
<feature type="region of interest" description="Disordered" evidence="1">
    <location>
        <begin position="1"/>
        <end position="56"/>
    </location>
</feature>
<evidence type="ECO:0000259" key="2">
    <source>
        <dbReference type="Pfam" id="PF13914"/>
    </source>
</evidence>
<feature type="region of interest" description="Disordered" evidence="1">
    <location>
        <begin position="101"/>
        <end position="134"/>
    </location>
</feature>
<reference evidence="3" key="2">
    <citation type="submission" date="2025-09" db="UniProtKB">
        <authorList>
            <consortium name="Ensembl"/>
        </authorList>
    </citation>
    <scope>IDENTIFICATION</scope>
</reference>
<evidence type="ECO:0000256" key="1">
    <source>
        <dbReference type="SAM" id="MobiDB-lite"/>
    </source>
</evidence>
<dbReference type="InterPro" id="IPR026671">
    <property type="entry name" value="PPP1R18/Tprn"/>
</dbReference>
<feature type="domain" description="Phostensin/Taperin PP1-binding" evidence="2">
    <location>
        <begin position="11"/>
        <end position="112"/>
    </location>
</feature>
<dbReference type="PANTHER" id="PTHR21685:SF1">
    <property type="entry name" value="TAPERIN"/>
    <property type="match status" value="1"/>
</dbReference>
<evidence type="ECO:0000313" key="3">
    <source>
        <dbReference type="Ensembl" id="ENSFHEP00000031079.1"/>
    </source>
</evidence>
<dbReference type="GO" id="GO:0019902">
    <property type="term" value="F:phosphatase binding"/>
    <property type="evidence" value="ECO:0007669"/>
    <property type="project" value="InterPro"/>
</dbReference>
<dbReference type="GeneTree" id="ENSGT00530000064035"/>
<organism evidence="3 4">
    <name type="scientific">Fundulus heteroclitus</name>
    <name type="common">Killifish</name>
    <name type="synonym">Mummichog</name>
    <dbReference type="NCBI Taxonomy" id="8078"/>
    <lineage>
        <taxon>Eukaryota</taxon>
        <taxon>Metazoa</taxon>
        <taxon>Chordata</taxon>
        <taxon>Craniata</taxon>
        <taxon>Vertebrata</taxon>
        <taxon>Euteleostomi</taxon>
        <taxon>Actinopterygii</taxon>
        <taxon>Neopterygii</taxon>
        <taxon>Teleostei</taxon>
        <taxon>Neoteleostei</taxon>
        <taxon>Acanthomorphata</taxon>
        <taxon>Ovalentaria</taxon>
        <taxon>Atherinomorphae</taxon>
        <taxon>Cyprinodontiformes</taxon>
        <taxon>Fundulidae</taxon>
        <taxon>Fundulus</taxon>
    </lineage>
</organism>
<proteinExistence type="predicted"/>
<feature type="compositionally biased region" description="Low complexity" evidence="1">
    <location>
        <begin position="36"/>
        <end position="50"/>
    </location>
</feature>
<dbReference type="Proteomes" id="UP000265000">
    <property type="component" value="Unplaced"/>
</dbReference>
<protein>
    <submittedName>
        <fullName evidence="3">Taperin</fullName>
    </submittedName>
</protein>
<keyword evidence="4" id="KW-1185">Reference proteome</keyword>
<reference evidence="3" key="1">
    <citation type="submission" date="2025-08" db="UniProtKB">
        <authorList>
            <consortium name="Ensembl"/>
        </authorList>
    </citation>
    <scope>IDENTIFICATION</scope>
</reference>
<dbReference type="PANTHER" id="PTHR21685">
    <property type="entry name" value="TON-B BOX DOMAIN"/>
    <property type="match status" value="1"/>
</dbReference>
<name>A0A3Q2QTS8_FUNHE</name>